<gene>
    <name evidence="2" type="ORF">DAVIES_16</name>
</gene>
<dbReference type="KEGG" id="vg:18989718"/>
<dbReference type="GeneID" id="18989718"/>
<dbReference type="RefSeq" id="YP_008858651.1">
    <property type="nucleotide sequence ID" value="NC_022980.1"/>
</dbReference>
<organism evidence="2 3">
    <name type="scientific">Brevibacillus phage Davies</name>
    <dbReference type="NCBI Taxonomy" id="1296662"/>
    <lineage>
        <taxon>Viruses</taxon>
        <taxon>Duplodnaviria</taxon>
        <taxon>Heunggongvirae</taxon>
        <taxon>Uroviricota</taxon>
        <taxon>Caudoviricetes</taxon>
        <taxon>Abouovirus</taxon>
        <taxon>Abouovirus davies</taxon>
    </lineage>
</organism>
<reference evidence="2 3" key="1">
    <citation type="journal article" date="2013" name="Genome Announc.">
        <title>Complete Genome Sequences of Five Paenibacillus larvae Bacteriophages.</title>
        <authorList>
            <person name="Sheflo M.A."/>
            <person name="Gardner A.V."/>
            <person name="Merrill B.D."/>
            <person name="Fisher J.N."/>
            <person name="Lunt B.L."/>
            <person name="Breakwell D.P."/>
            <person name="Grose J.H."/>
            <person name="Burnett S.H."/>
        </authorList>
    </citation>
    <scope>NUCLEOTIDE SEQUENCE [LARGE SCALE GENOMIC DNA]</scope>
</reference>
<dbReference type="Proteomes" id="UP000015095">
    <property type="component" value="Segment"/>
</dbReference>
<dbReference type="EMBL" id="KC595518">
    <property type="protein sequence ID" value="AGR47626.1"/>
    <property type="molecule type" value="Genomic_DNA"/>
</dbReference>
<protein>
    <submittedName>
        <fullName evidence="2">Uncharacterized protein</fullName>
    </submittedName>
</protein>
<proteinExistence type="predicted"/>
<sequence>MYNRLSLQRGGSKGLTEEMDFPGSLAQGRSISV</sequence>
<dbReference type="OrthoDB" id="39974at10239"/>
<feature type="region of interest" description="Disordered" evidence="1">
    <location>
        <begin position="1"/>
        <end position="33"/>
    </location>
</feature>
<evidence type="ECO:0000313" key="3">
    <source>
        <dbReference type="Proteomes" id="UP000015095"/>
    </source>
</evidence>
<keyword evidence="3" id="KW-1185">Reference proteome</keyword>
<evidence type="ECO:0000256" key="1">
    <source>
        <dbReference type="SAM" id="MobiDB-lite"/>
    </source>
</evidence>
<accession>S5M6F5</accession>
<name>S5M6F5_9CAUD</name>
<evidence type="ECO:0000313" key="2">
    <source>
        <dbReference type="EMBL" id="AGR47626.1"/>
    </source>
</evidence>